<keyword evidence="5 11" id="KW-1003">Cell membrane</keyword>
<evidence type="ECO:0000256" key="11">
    <source>
        <dbReference type="RuleBase" id="RU365087"/>
    </source>
</evidence>
<feature type="transmembrane region" description="Helical" evidence="11">
    <location>
        <begin position="51"/>
        <end position="73"/>
    </location>
</feature>
<dbReference type="AlphaFoldDB" id="A0A1H6D7P5"/>
<evidence type="ECO:0000313" key="14">
    <source>
        <dbReference type="Proteomes" id="UP000236745"/>
    </source>
</evidence>
<dbReference type="PANTHER" id="PTHR34182">
    <property type="entry name" value="PROTEIN-EXPORT MEMBRANE PROTEIN SECG"/>
    <property type="match status" value="1"/>
</dbReference>
<proteinExistence type="inferred from homology"/>
<keyword evidence="9 11" id="KW-0811">Translocation</keyword>
<evidence type="ECO:0000256" key="6">
    <source>
        <dbReference type="ARBA" id="ARBA00022692"/>
    </source>
</evidence>
<keyword evidence="14" id="KW-1185">Reference proteome</keyword>
<dbReference type="EMBL" id="FNVQ01000005">
    <property type="protein sequence ID" value="SEG80536.1"/>
    <property type="molecule type" value="Genomic_DNA"/>
</dbReference>
<evidence type="ECO:0000256" key="1">
    <source>
        <dbReference type="ARBA" id="ARBA00004651"/>
    </source>
</evidence>
<keyword evidence="8 11" id="KW-1133">Transmembrane helix</keyword>
<dbReference type="RefSeq" id="WP_104004878.1">
    <property type="nucleotide sequence ID" value="NZ_FNVQ01000005.1"/>
</dbReference>
<gene>
    <name evidence="13" type="ORF">SAMN05444390_10540</name>
</gene>
<dbReference type="PRINTS" id="PR01651">
    <property type="entry name" value="SECGEXPORT"/>
</dbReference>
<dbReference type="Proteomes" id="UP000236745">
    <property type="component" value="Unassembled WGS sequence"/>
</dbReference>
<comment type="similarity">
    <text evidence="2 11">Belongs to the SecG family.</text>
</comment>
<dbReference type="GO" id="GO:0065002">
    <property type="term" value="P:intracellular protein transmembrane transport"/>
    <property type="evidence" value="ECO:0007669"/>
    <property type="project" value="TreeGrafter"/>
</dbReference>
<name>A0A1H6D7P5_9GAMM</name>
<evidence type="ECO:0000256" key="9">
    <source>
        <dbReference type="ARBA" id="ARBA00023010"/>
    </source>
</evidence>
<keyword evidence="7 11" id="KW-0653">Protein transport</keyword>
<accession>A0A1H6D7P5</accession>
<evidence type="ECO:0000256" key="2">
    <source>
        <dbReference type="ARBA" id="ARBA00008445"/>
    </source>
</evidence>
<evidence type="ECO:0000256" key="10">
    <source>
        <dbReference type="ARBA" id="ARBA00023136"/>
    </source>
</evidence>
<evidence type="ECO:0000256" key="3">
    <source>
        <dbReference type="ARBA" id="ARBA00017876"/>
    </source>
</evidence>
<dbReference type="OrthoDB" id="9813947at2"/>
<keyword evidence="6 11" id="KW-0812">Transmembrane</keyword>
<evidence type="ECO:0000256" key="5">
    <source>
        <dbReference type="ARBA" id="ARBA00022475"/>
    </source>
</evidence>
<dbReference type="NCBIfam" id="TIGR00810">
    <property type="entry name" value="secG"/>
    <property type="match status" value="1"/>
</dbReference>
<feature type="region of interest" description="Disordered" evidence="12">
    <location>
        <begin position="92"/>
        <end position="124"/>
    </location>
</feature>
<dbReference type="Pfam" id="PF03840">
    <property type="entry name" value="SecG"/>
    <property type="match status" value="1"/>
</dbReference>
<dbReference type="PANTHER" id="PTHR34182:SF1">
    <property type="entry name" value="PROTEIN-EXPORT MEMBRANE PROTEIN SECG"/>
    <property type="match status" value="1"/>
</dbReference>
<dbReference type="GO" id="GO:0009306">
    <property type="term" value="P:protein secretion"/>
    <property type="evidence" value="ECO:0007669"/>
    <property type="project" value="UniProtKB-UniRule"/>
</dbReference>
<evidence type="ECO:0000256" key="4">
    <source>
        <dbReference type="ARBA" id="ARBA00022448"/>
    </source>
</evidence>
<dbReference type="GO" id="GO:0015450">
    <property type="term" value="F:protein-transporting ATPase activity"/>
    <property type="evidence" value="ECO:0007669"/>
    <property type="project" value="UniProtKB-UniRule"/>
</dbReference>
<dbReference type="GO" id="GO:0043952">
    <property type="term" value="P:protein transport by the Sec complex"/>
    <property type="evidence" value="ECO:0007669"/>
    <property type="project" value="TreeGrafter"/>
</dbReference>
<keyword evidence="4 11" id="KW-0813">Transport</keyword>
<sequence>MESLVLIVHVLLAAAIIALVLLQQGKGAEAGASFGGGASQTVFGSQGTSSFLGRVTAVLAAALFVTSFALAVFAKDKANSVNDAGIPSAEVIESAAETPSEPELPALGESSAPAESDVPTAGQQ</sequence>
<evidence type="ECO:0000256" key="7">
    <source>
        <dbReference type="ARBA" id="ARBA00022927"/>
    </source>
</evidence>
<dbReference type="InterPro" id="IPR004692">
    <property type="entry name" value="SecG"/>
</dbReference>
<keyword evidence="10 11" id="KW-0472">Membrane</keyword>
<protein>
    <recommendedName>
        <fullName evidence="3 11">Protein-export membrane protein SecG</fullName>
    </recommendedName>
</protein>
<comment type="caution">
    <text evidence="11">Lacks conserved residue(s) required for the propagation of feature annotation.</text>
</comment>
<dbReference type="GO" id="GO:0005886">
    <property type="term" value="C:plasma membrane"/>
    <property type="evidence" value="ECO:0007669"/>
    <property type="project" value="UniProtKB-SubCell"/>
</dbReference>
<evidence type="ECO:0000256" key="12">
    <source>
        <dbReference type="SAM" id="MobiDB-lite"/>
    </source>
</evidence>
<comment type="function">
    <text evidence="11">Involved in protein export. Participates in an early event of protein translocation.</text>
</comment>
<evidence type="ECO:0000256" key="8">
    <source>
        <dbReference type="ARBA" id="ARBA00022989"/>
    </source>
</evidence>
<reference evidence="13 14" key="1">
    <citation type="submission" date="2016-10" db="EMBL/GenBank/DDBJ databases">
        <authorList>
            <person name="de Groot N.N."/>
        </authorList>
    </citation>
    <scope>NUCLEOTIDE SEQUENCE [LARGE SCALE GENOMIC DNA]</scope>
    <source>
        <strain evidence="13 14">DSM 22012</strain>
    </source>
</reference>
<evidence type="ECO:0000313" key="13">
    <source>
        <dbReference type="EMBL" id="SEG80536.1"/>
    </source>
</evidence>
<comment type="subcellular location">
    <subcellularLocation>
        <location evidence="1 11">Cell membrane</location>
        <topology evidence="1 11">Multi-pass membrane protein</topology>
    </subcellularLocation>
</comment>
<organism evidence="13 14">
    <name type="scientific">Marinobacterium lutimaris</name>
    <dbReference type="NCBI Taxonomy" id="568106"/>
    <lineage>
        <taxon>Bacteria</taxon>
        <taxon>Pseudomonadati</taxon>
        <taxon>Pseudomonadota</taxon>
        <taxon>Gammaproteobacteria</taxon>
        <taxon>Oceanospirillales</taxon>
        <taxon>Oceanospirillaceae</taxon>
        <taxon>Marinobacterium</taxon>
    </lineage>
</organism>